<dbReference type="PANTHER" id="PTHR30203">
    <property type="entry name" value="OUTER MEMBRANE CATION EFFLUX PROTEIN"/>
    <property type="match status" value="1"/>
</dbReference>
<evidence type="ECO:0000256" key="1">
    <source>
        <dbReference type="ARBA" id="ARBA00007613"/>
    </source>
</evidence>
<dbReference type="GO" id="GO:0015562">
    <property type="term" value="F:efflux transmembrane transporter activity"/>
    <property type="evidence" value="ECO:0007669"/>
    <property type="project" value="InterPro"/>
</dbReference>
<protein>
    <submittedName>
        <fullName evidence="4">Putative efflux pump outer membrane protein TtgC</fullName>
    </submittedName>
</protein>
<gene>
    <name evidence="4" type="primary">ttgC</name>
    <name evidence="4" type="ORF">PIGHUM_01379</name>
</gene>
<dbReference type="Proteomes" id="UP000277294">
    <property type="component" value="Unassembled WGS sequence"/>
</dbReference>
<dbReference type="InterPro" id="IPR010131">
    <property type="entry name" value="MdtP/NodT-like"/>
</dbReference>
<comment type="similarity">
    <text evidence="1">Belongs to the outer membrane factor (OMF) (TC 1.B.17) family.</text>
</comment>
<feature type="coiled-coil region" evidence="2">
    <location>
        <begin position="231"/>
        <end position="258"/>
    </location>
</feature>
<dbReference type="PANTHER" id="PTHR30203:SF32">
    <property type="entry name" value="CATION EFFLUX SYSTEM PROTEIN CUSC"/>
    <property type="match status" value="1"/>
</dbReference>
<evidence type="ECO:0000256" key="3">
    <source>
        <dbReference type="SAM" id="MobiDB-lite"/>
    </source>
</evidence>
<keyword evidence="5" id="KW-1185">Reference proteome</keyword>
<feature type="compositionally biased region" description="Low complexity" evidence="3">
    <location>
        <begin position="531"/>
        <end position="544"/>
    </location>
</feature>
<dbReference type="InterPro" id="IPR003423">
    <property type="entry name" value="OMP_efflux"/>
</dbReference>
<evidence type="ECO:0000313" key="5">
    <source>
        <dbReference type="Proteomes" id="UP000277294"/>
    </source>
</evidence>
<dbReference type="AlphaFoldDB" id="A0A3P4B101"/>
<name>A0A3P4B101_9BURK</name>
<dbReference type="Gene3D" id="1.20.1600.10">
    <property type="entry name" value="Outer membrane efflux proteins (OEP)"/>
    <property type="match status" value="1"/>
</dbReference>
<sequence>MISAAGRNIRGVKKHFNYYSVNCGAATTKHRPAGKTDSKITELRGWCPRRGLSALPASSMPFIQLPFCRSRPRSAAWHALALLACLAGCAAPPAVPELATDVPAQWQNAAGAGIAPAAGPWWQAFGDPMLDQLIGQALAGNFGIAEAQARLQAARRLAGAAQAPYRPALAARTRDAIAADASTSYFQAGFDATWELGLFGRAESVQRQADASVAGAAASLQGARVSVAAEVARAYREMRNAQERTRLLEQAVAVQQRRGELLAVRQRARLAAGAELDQAGAALEQARAQLAEPAIAMRQAAQRLAMLLGRAAPDPAWLTPSAASAPDAPAYAALPAAPADMLRTRPDIQLAQARVLDAAGALGVAHADLYPRLGLGGSLTVAVSNIGRRASSASRTVFSFGPLIDIPLFDWGQRRAAEQARDDELEAALLAYRQAVLEGLSEAESALVELDEYRKRREAEQRALQALRKADGQGRELVRLRLASEYDSIDLAARRVQAELALSATTLAQELAFISLHKAVGGAPAWTAAGATQATSSSAGPAQTRDGSDTAADRLPASAAPRS</sequence>
<evidence type="ECO:0000256" key="2">
    <source>
        <dbReference type="SAM" id="Coils"/>
    </source>
</evidence>
<keyword evidence="2" id="KW-0175">Coiled coil</keyword>
<dbReference type="Gene3D" id="2.20.200.10">
    <property type="entry name" value="Outer membrane efflux proteins (OEP)"/>
    <property type="match status" value="1"/>
</dbReference>
<reference evidence="4 5" key="1">
    <citation type="submission" date="2018-10" db="EMBL/GenBank/DDBJ databases">
        <authorList>
            <person name="Criscuolo A."/>
        </authorList>
    </citation>
    <scope>NUCLEOTIDE SEQUENCE [LARGE SCALE GENOMIC DNA]</scope>
    <source>
        <strain evidence="4">DnA1</strain>
    </source>
</reference>
<organism evidence="4 5">
    <name type="scientific">Pigmentiphaga humi</name>
    <dbReference type="NCBI Taxonomy" id="2478468"/>
    <lineage>
        <taxon>Bacteria</taxon>
        <taxon>Pseudomonadati</taxon>
        <taxon>Pseudomonadota</taxon>
        <taxon>Betaproteobacteria</taxon>
        <taxon>Burkholderiales</taxon>
        <taxon>Alcaligenaceae</taxon>
        <taxon>Pigmentiphaga</taxon>
    </lineage>
</organism>
<proteinExistence type="inferred from homology"/>
<feature type="coiled-coil region" evidence="2">
    <location>
        <begin position="443"/>
        <end position="470"/>
    </location>
</feature>
<dbReference type="EMBL" id="UWPJ01000012">
    <property type="protein sequence ID" value="VCU69318.1"/>
    <property type="molecule type" value="Genomic_DNA"/>
</dbReference>
<accession>A0A3P4B101</accession>
<evidence type="ECO:0000313" key="4">
    <source>
        <dbReference type="EMBL" id="VCU69318.1"/>
    </source>
</evidence>
<feature type="region of interest" description="Disordered" evidence="3">
    <location>
        <begin position="531"/>
        <end position="563"/>
    </location>
</feature>
<dbReference type="SUPFAM" id="SSF56954">
    <property type="entry name" value="Outer membrane efflux proteins (OEP)"/>
    <property type="match status" value="1"/>
</dbReference>
<dbReference type="Pfam" id="PF02321">
    <property type="entry name" value="OEP"/>
    <property type="match status" value="2"/>
</dbReference>